<evidence type="ECO:0000313" key="1">
    <source>
        <dbReference type="EMBL" id="EQD56163.1"/>
    </source>
</evidence>
<reference evidence="1" key="2">
    <citation type="journal article" date="2014" name="ISME J.">
        <title>Microbial stratification in low pH oxic and suboxic macroscopic growths along an acid mine drainage.</title>
        <authorList>
            <person name="Mendez-Garcia C."/>
            <person name="Mesa V."/>
            <person name="Sprenger R.R."/>
            <person name="Richter M."/>
            <person name="Diez M.S."/>
            <person name="Solano J."/>
            <person name="Bargiela R."/>
            <person name="Golyshina O.V."/>
            <person name="Manteca A."/>
            <person name="Ramos J.L."/>
            <person name="Gallego J.R."/>
            <person name="Llorente I."/>
            <person name="Martins Dos Santos V.A."/>
            <person name="Jensen O.N."/>
            <person name="Pelaez A.I."/>
            <person name="Sanchez J."/>
            <person name="Ferrer M."/>
        </authorList>
    </citation>
    <scope>NUCLEOTIDE SEQUENCE</scope>
</reference>
<organism evidence="1">
    <name type="scientific">mine drainage metagenome</name>
    <dbReference type="NCBI Taxonomy" id="410659"/>
    <lineage>
        <taxon>unclassified sequences</taxon>
        <taxon>metagenomes</taxon>
        <taxon>ecological metagenomes</taxon>
    </lineage>
</organism>
<name>T1AI29_9ZZZZ</name>
<protein>
    <submittedName>
        <fullName evidence="1">Transposase, IS4 family protein</fullName>
    </submittedName>
</protein>
<proteinExistence type="predicted"/>
<gene>
    <name evidence="1" type="ORF">B1B_09037</name>
</gene>
<dbReference type="EMBL" id="AUZY01005940">
    <property type="protein sequence ID" value="EQD56163.1"/>
    <property type="molecule type" value="Genomic_DNA"/>
</dbReference>
<reference evidence="1" key="1">
    <citation type="submission" date="2013-08" db="EMBL/GenBank/DDBJ databases">
        <authorList>
            <person name="Mendez C."/>
            <person name="Richter M."/>
            <person name="Ferrer M."/>
            <person name="Sanchez J."/>
        </authorList>
    </citation>
    <scope>NUCLEOTIDE SEQUENCE</scope>
</reference>
<dbReference type="AlphaFoldDB" id="T1AI29"/>
<sequence length="231" mass="26658">EKELERPEHLVVRPSGERLFARAWTGSMLGQNQLRLTLVVDPEEKEAERLGRAERLQELQGNPGKVRLRELRTELKDLVGKARGRRGFRVVPEKVEADELRDGRRLLFSTDVEMSAAEMCRAYFERDAIEKSFRTAKGPMSLAPIRYRSEVRLDAYATVLYLGLLLWSWEERKLRKKFPSRTLEDALWSLRDVSLVRIGSGKTVREFTTRLNDDQKELLRLLGGKGVLPVP</sequence>
<comment type="caution">
    <text evidence="1">The sequence shown here is derived from an EMBL/GenBank/DDBJ whole genome shotgun (WGS) entry which is preliminary data.</text>
</comment>
<feature type="non-terminal residue" evidence="1">
    <location>
        <position position="1"/>
    </location>
</feature>
<accession>T1AI29</accession>